<dbReference type="OrthoDB" id="118229at2"/>
<sequence length="136" mass="14117">MAEGVTHIIPATSGPALVDGVVAVESLKAEGDAPGTAAYVHYNGPTNQLASMCTGMCVLDPGASPHPPHQHPEEELMMITEGTGELSVDGKTTPIGPGAVMYTAGNTWHGIVNTGTTPLTFYWSKWIAKGFEEPAA</sequence>
<dbReference type="RefSeq" id="WP_074652781.1">
    <property type="nucleotide sequence ID" value="NZ_FNSD01000001.1"/>
</dbReference>
<dbReference type="SUPFAM" id="SSF51182">
    <property type="entry name" value="RmlC-like cupins"/>
    <property type="match status" value="1"/>
</dbReference>
<evidence type="ECO:0000313" key="4">
    <source>
        <dbReference type="Proteomes" id="UP000182409"/>
    </source>
</evidence>
<organism evidence="3 4">
    <name type="scientific">Terriglobus roseus</name>
    <dbReference type="NCBI Taxonomy" id="392734"/>
    <lineage>
        <taxon>Bacteria</taxon>
        <taxon>Pseudomonadati</taxon>
        <taxon>Acidobacteriota</taxon>
        <taxon>Terriglobia</taxon>
        <taxon>Terriglobales</taxon>
        <taxon>Acidobacteriaceae</taxon>
        <taxon>Terriglobus</taxon>
    </lineage>
</organism>
<feature type="domain" description="Cupin type-2" evidence="2">
    <location>
        <begin position="56"/>
        <end position="123"/>
    </location>
</feature>
<gene>
    <name evidence="3" type="ORF">SAMN05443244_1195</name>
</gene>
<dbReference type="EMBL" id="FNSD01000001">
    <property type="protein sequence ID" value="SEB57819.1"/>
    <property type="molecule type" value="Genomic_DNA"/>
</dbReference>
<dbReference type="InterPro" id="IPR014710">
    <property type="entry name" value="RmlC-like_jellyroll"/>
</dbReference>
<dbReference type="AlphaFoldDB" id="A0A1H4KGZ6"/>
<name>A0A1H4KGZ6_9BACT</name>
<proteinExistence type="predicted"/>
<evidence type="ECO:0000256" key="1">
    <source>
        <dbReference type="ARBA" id="ARBA00022723"/>
    </source>
</evidence>
<dbReference type="GO" id="GO:0046872">
    <property type="term" value="F:metal ion binding"/>
    <property type="evidence" value="ECO:0007669"/>
    <property type="project" value="UniProtKB-KW"/>
</dbReference>
<accession>A0A1H4KGZ6</accession>
<dbReference type="Proteomes" id="UP000182409">
    <property type="component" value="Unassembled WGS sequence"/>
</dbReference>
<evidence type="ECO:0000259" key="2">
    <source>
        <dbReference type="Pfam" id="PF07883"/>
    </source>
</evidence>
<dbReference type="InterPro" id="IPR011051">
    <property type="entry name" value="RmlC_Cupin_sf"/>
</dbReference>
<dbReference type="InterPro" id="IPR051610">
    <property type="entry name" value="GPI/OXD"/>
</dbReference>
<protein>
    <submittedName>
        <fullName evidence="3">Cupin domain-containing protein</fullName>
    </submittedName>
</protein>
<dbReference type="PANTHER" id="PTHR35848:SF6">
    <property type="entry name" value="CUPIN TYPE-2 DOMAIN-CONTAINING PROTEIN"/>
    <property type="match status" value="1"/>
</dbReference>
<reference evidence="3 4" key="1">
    <citation type="submission" date="2016-10" db="EMBL/GenBank/DDBJ databases">
        <authorList>
            <person name="de Groot N.N."/>
        </authorList>
    </citation>
    <scope>NUCLEOTIDE SEQUENCE [LARGE SCALE GENOMIC DNA]</scope>
    <source>
        <strain evidence="3 4">AB35.6</strain>
    </source>
</reference>
<evidence type="ECO:0000313" key="3">
    <source>
        <dbReference type="EMBL" id="SEB57819.1"/>
    </source>
</evidence>
<dbReference type="Gene3D" id="2.60.120.10">
    <property type="entry name" value="Jelly Rolls"/>
    <property type="match status" value="1"/>
</dbReference>
<dbReference type="Pfam" id="PF07883">
    <property type="entry name" value="Cupin_2"/>
    <property type="match status" value="1"/>
</dbReference>
<dbReference type="PANTHER" id="PTHR35848">
    <property type="entry name" value="OXALATE-BINDING PROTEIN"/>
    <property type="match status" value="1"/>
</dbReference>
<keyword evidence="1" id="KW-0479">Metal-binding</keyword>
<dbReference type="InterPro" id="IPR013096">
    <property type="entry name" value="Cupin_2"/>
</dbReference>